<proteinExistence type="predicted"/>
<gene>
    <name evidence="1" type="ORF">DVH24_031395</name>
</gene>
<evidence type="ECO:0000313" key="1">
    <source>
        <dbReference type="EMBL" id="RXH69062.1"/>
    </source>
</evidence>
<reference evidence="1 2" key="1">
    <citation type="submission" date="2018-10" db="EMBL/GenBank/DDBJ databases">
        <title>A high-quality apple genome assembly.</title>
        <authorList>
            <person name="Hu J."/>
        </authorList>
    </citation>
    <scope>NUCLEOTIDE SEQUENCE [LARGE SCALE GENOMIC DNA]</scope>
    <source>
        <strain evidence="2">cv. HFTH1</strain>
        <tissue evidence="1">Young leaf</tissue>
    </source>
</reference>
<dbReference type="EMBL" id="RDQH01000343">
    <property type="protein sequence ID" value="RXH69062.1"/>
    <property type="molecule type" value="Genomic_DNA"/>
</dbReference>
<dbReference type="AlphaFoldDB" id="A0A498HGQ9"/>
<sequence>MVNGIEVVAFIAYSFRTLCDEGFVAQRLCATKALSAMQNNCPTAEWRSWKFVSEDMKKTMMDQLFFWRELLLLNYEELMGIQKLDIRNKFMHDVRVLLRDKCSADWESWRAVPEEIKMHLVNVLEPDWDIDQSDPNLMKCIDNIFKSSFREWKFDVECETELNRIPKPPTA</sequence>
<keyword evidence="2" id="KW-1185">Reference proteome</keyword>
<accession>A0A498HGQ9</accession>
<protein>
    <submittedName>
        <fullName evidence="1">Uncharacterized protein</fullName>
    </submittedName>
</protein>
<comment type="caution">
    <text evidence="1">The sequence shown here is derived from an EMBL/GenBank/DDBJ whole genome shotgun (WGS) entry which is preliminary data.</text>
</comment>
<dbReference type="Proteomes" id="UP000290289">
    <property type="component" value="Chromosome 17"/>
</dbReference>
<name>A0A498HGQ9_MALDO</name>
<evidence type="ECO:0000313" key="2">
    <source>
        <dbReference type="Proteomes" id="UP000290289"/>
    </source>
</evidence>
<organism evidence="1 2">
    <name type="scientific">Malus domestica</name>
    <name type="common">Apple</name>
    <name type="synonym">Pyrus malus</name>
    <dbReference type="NCBI Taxonomy" id="3750"/>
    <lineage>
        <taxon>Eukaryota</taxon>
        <taxon>Viridiplantae</taxon>
        <taxon>Streptophyta</taxon>
        <taxon>Embryophyta</taxon>
        <taxon>Tracheophyta</taxon>
        <taxon>Spermatophyta</taxon>
        <taxon>Magnoliopsida</taxon>
        <taxon>eudicotyledons</taxon>
        <taxon>Gunneridae</taxon>
        <taxon>Pentapetalae</taxon>
        <taxon>rosids</taxon>
        <taxon>fabids</taxon>
        <taxon>Rosales</taxon>
        <taxon>Rosaceae</taxon>
        <taxon>Amygdaloideae</taxon>
        <taxon>Maleae</taxon>
        <taxon>Malus</taxon>
    </lineage>
</organism>